<dbReference type="Gene3D" id="3.30.420.10">
    <property type="entry name" value="Ribonuclease H-like superfamily/Ribonuclease H"/>
    <property type="match status" value="1"/>
</dbReference>
<dbReference type="InterPro" id="IPR012337">
    <property type="entry name" value="RNaseH-like_sf"/>
</dbReference>
<evidence type="ECO:0000259" key="1">
    <source>
        <dbReference type="PROSITE" id="PS50994"/>
    </source>
</evidence>
<evidence type="ECO:0000313" key="2">
    <source>
        <dbReference type="EMBL" id="KAA3677531.1"/>
    </source>
</evidence>
<accession>A0A5J4NPR7</accession>
<dbReference type="Pfam" id="PF17919">
    <property type="entry name" value="RT_RNaseH_2"/>
    <property type="match status" value="1"/>
</dbReference>
<dbReference type="GO" id="GO:0003676">
    <property type="term" value="F:nucleic acid binding"/>
    <property type="evidence" value="ECO:0007669"/>
    <property type="project" value="InterPro"/>
</dbReference>
<dbReference type="InterPro" id="IPR041577">
    <property type="entry name" value="RT_RNaseH_2"/>
</dbReference>
<dbReference type="EMBL" id="QNGE01001464">
    <property type="protein sequence ID" value="KAA3677531.1"/>
    <property type="molecule type" value="Genomic_DNA"/>
</dbReference>
<dbReference type="PROSITE" id="PS50994">
    <property type="entry name" value="INTEGRASE"/>
    <property type="match status" value="1"/>
</dbReference>
<organism evidence="2 3">
    <name type="scientific">Paragonimus westermani</name>
    <dbReference type="NCBI Taxonomy" id="34504"/>
    <lineage>
        <taxon>Eukaryota</taxon>
        <taxon>Metazoa</taxon>
        <taxon>Spiralia</taxon>
        <taxon>Lophotrochozoa</taxon>
        <taxon>Platyhelminthes</taxon>
        <taxon>Trematoda</taxon>
        <taxon>Digenea</taxon>
        <taxon>Plagiorchiida</taxon>
        <taxon>Troglotremata</taxon>
        <taxon>Troglotrematidae</taxon>
        <taxon>Paragonimus</taxon>
    </lineage>
</organism>
<keyword evidence="3" id="KW-1185">Reference proteome</keyword>
<gene>
    <name evidence="2" type="ORF">DEA37_0011338</name>
</gene>
<dbReference type="FunFam" id="3.30.420.10:FF:000032">
    <property type="entry name" value="Retrovirus-related Pol polyprotein from transposon 297-like Protein"/>
    <property type="match status" value="1"/>
</dbReference>
<comment type="caution">
    <text evidence="2">The sequence shown here is derived from an EMBL/GenBank/DDBJ whole genome shotgun (WGS) entry which is preliminary data.</text>
</comment>
<dbReference type="AlphaFoldDB" id="A0A5J4NPR7"/>
<dbReference type="GO" id="GO:0003824">
    <property type="term" value="F:catalytic activity"/>
    <property type="evidence" value="ECO:0007669"/>
    <property type="project" value="UniProtKB-KW"/>
</dbReference>
<dbReference type="InterPro" id="IPR041588">
    <property type="entry name" value="Integrase_H2C2"/>
</dbReference>
<dbReference type="InterPro" id="IPR001584">
    <property type="entry name" value="Integrase_cat-core"/>
</dbReference>
<proteinExistence type="predicted"/>
<dbReference type="InterPro" id="IPR050951">
    <property type="entry name" value="Retrovirus_Pol_polyprotein"/>
</dbReference>
<dbReference type="Proteomes" id="UP000324629">
    <property type="component" value="Unassembled WGS sequence"/>
</dbReference>
<dbReference type="PANTHER" id="PTHR37984:SF15">
    <property type="entry name" value="INTEGRASE CATALYTIC DOMAIN-CONTAINING PROTEIN"/>
    <property type="match status" value="1"/>
</dbReference>
<evidence type="ECO:0000313" key="3">
    <source>
        <dbReference type="Proteomes" id="UP000324629"/>
    </source>
</evidence>
<name>A0A5J4NPR7_9TREM</name>
<dbReference type="Gene3D" id="1.10.340.70">
    <property type="match status" value="1"/>
</dbReference>
<dbReference type="Pfam" id="PF17921">
    <property type="entry name" value="Integrase_H2C2"/>
    <property type="match status" value="1"/>
</dbReference>
<dbReference type="Pfam" id="PF00665">
    <property type="entry name" value="rve"/>
    <property type="match status" value="1"/>
</dbReference>
<feature type="domain" description="Integrase catalytic" evidence="1">
    <location>
        <begin position="153"/>
        <end position="313"/>
    </location>
</feature>
<dbReference type="InterPro" id="IPR043502">
    <property type="entry name" value="DNA/RNA_pol_sf"/>
</dbReference>
<reference evidence="2 3" key="1">
    <citation type="journal article" date="2019" name="Gigascience">
        <title>Whole-genome sequence of the oriental lung fluke Paragonimus westermani.</title>
        <authorList>
            <person name="Oey H."/>
            <person name="Zakrzewski M."/>
            <person name="Narain K."/>
            <person name="Devi K.R."/>
            <person name="Agatsuma T."/>
            <person name="Nawaratna S."/>
            <person name="Gobert G.N."/>
            <person name="Jones M.K."/>
            <person name="Ragan M.A."/>
            <person name="McManus D.P."/>
            <person name="Krause L."/>
        </authorList>
    </citation>
    <scope>NUCLEOTIDE SEQUENCE [LARGE SCALE GENOMIC DNA]</scope>
    <source>
        <strain evidence="2 3">IND2009</strain>
    </source>
</reference>
<dbReference type="InterPro" id="IPR036397">
    <property type="entry name" value="RNaseH_sf"/>
</dbReference>
<dbReference type="SUPFAM" id="SSF56672">
    <property type="entry name" value="DNA/RNA polymerases"/>
    <property type="match status" value="1"/>
</dbReference>
<protein>
    <recommendedName>
        <fullName evidence="1">Integrase catalytic domain-containing protein</fullName>
    </recommendedName>
</protein>
<dbReference type="GO" id="GO:0015074">
    <property type="term" value="P:DNA integration"/>
    <property type="evidence" value="ECO:0007669"/>
    <property type="project" value="InterPro"/>
</dbReference>
<dbReference type="SUPFAM" id="SSF53098">
    <property type="entry name" value="Ribonuclease H-like"/>
    <property type="match status" value="1"/>
</dbReference>
<sequence length="399" mass="44960">MQRSTLKDKLSSPPILAFPYFSPSDGPFILDADASDLAIGAVLSQKSANGDVVIAYASRRLDKRERRYCTTRREIAKRTYRLIVPSDKISKIVREVHVELGHAGQQRTEAGVRQRLWWLKIHEDVVCNCANCKICAQTKPPTVAPRAPLQTVATVDPDHRVGVDVMGPLPTSRTGNKYILVIVDYFTKWCEAFLMPNQKAPTITSLPVNEWVALFGTLIELHSDQGAAFESHPVEDVFRMLWIHKTRTTPHHPQSNGLVERTDRTVLTIPRAVIGRYQTDYWDKIPPHCVLAYMAAVNSSTGYTPSLLTLGHELRLPIEVLTPLAPAECRGLPHYARELGERLRVIYKIAAQHQSMSQHHQKSCHDRTANGPVHRIGDHVWLFRPKPPLELRINSIARG</sequence>
<dbReference type="PANTHER" id="PTHR37984">
    <property type="entry name" value="PROTEIN CBG26694"/>
    <property type="match status" value="1"/>
</dbReference>